<evidence type="ECO:0000259" key="1">
    <source>
        <dbReference type="Pfam" id="PF21588"/>
    </source>
</evidence>
<protein>
    <recommendedName>
        <fullName evidence="4">Adaptor-related protein complex 5 beta subunit</fullName>
    </recommendedName>
</protein>
<dbReference type="Pfam" id="PF21588">
    <property type="entry name" value="AP5B1_middle"/>
    <property type="match status" value="1"/>
</dbReference>
<gene>
    <name evidence="3" type="ORF">TDIB3V08_LOCUS6572</name>
</gene>
<evidence type="ECO:0000259" key="2">
    <source>
        <dbReference type="Pfam" id="PF21590"/>
    </source>
</evidence>
<sequence>MIIILTISIGTALIITFQGASMLLLQASANLQSQVRPGSSIKYKAAFTRVLYRYLCDHPTTDIINKVPNLVLATALQDMSYIPFALDLVRCLHSTPELSAVSATIFEPLVSVFSQPDSPTTLATLPHVLLIFQHEILYREICQPQRTLLYLAEHVLTKEVCEILSWSLGHQILSLCHAYMKEFDVTECFNELCQVLNAFISGSDDVDILDRANMYRTLLLELSESKLKELLRTPKHGPKDKVEFQSSRTVKKVDVPFLRLSKQRQTMAEAVEHEHLCPQHVAKQALAIFLEVPESWGKIDPIMVGHVDRRQNKRTALDIVCFPECPYPVIAAARAEFSINNVMHLCSLEPFKLDLEDFFQPLPLLDGTPMSPSEVFACLWSHLEENCGTTSHISVHTQPCSRDEFLIRFGSLVTEELQGIDALIILAICGMEEYKRENSLHVAIFLPPGKHLLMKVAFKDDCAVVRLATDDIFLLAHINSYFKTWS</sequence>
<feature type="domain" description="AP5B1 C-terminal" evidence="2">
    <location>
        <begin position="435"/>
        <end position="484"/>
    </location>
</feature>
<dbReference type="GO" id="GO:0005765">
    <property type="term" value="C:lysosomal membrane"/>
    <property type="evidence" value="ECO:0007669"/>
    <property type="project" value="TreeGrafter"/>
</dbReference>
<evidence type="ECO:0000313" key="3">
    <source>
        <dbReference type="EMBL" id="CAD7200351.1"/>
    </source>
</evidence>
<dbReference type="EMBL" id="OA567442">
    <property type="protein sequence ID" value="CAD7200351.1"/>
    <property type="molecule type" value="Genomic_DNA"/>
</dbReference>
<accession>A0A7R8ZCJ7</accession>
<name>A0A7R8ZCJ7_TIMDO</name>
<dbReference type="InterPro" id="IPR038741">
    <property type="entry name" value="AP5B1"/>
</dbReference>
<proteinExistence type="predicted"/>
<dbReference type="AlphaFoldDB" id="A0A7R8ZCJ7"/>
<dbReference type="InterPro" id="IPR048979">
    <property type="entry name" value="AP5B1_middle"/>
</dbReference>
<evidence type="ECO:0008006" key="4">
    <source>
        <dbReference type="Google" id="ProtNLM"/>
    </source>
</evidence>
<dbReference type="GO" id="GO:0016197">
    <property type="term" value="P:endosomal transport"/>
    <property type="evidence" value="ECO:0007669"/>
    <property type="project" value="InterPro"/>
</dbReference>
<dbReference type="GO" id="GO:0030119">
    <property type="term" value="C:AP-type membrane coat adaptor complex"/>
    <property type="evidence" value="ECO:0007669"/>
    <property type="project" value="TreeGrafter"/>
</dbReference>
<reference evidence="3" key="1">
    <citation type="submission" date="2020-11" db="EMBL/GenBank/DDBJ databases">
        <authorList>
            <person name="Tran Van P."/>
        </authorList>
    </citation>
    <scope>NUCLEOTIDE SEQUENCE</scope>
</reference>
<dbReference type="InterPro" id="IPR048981">
    <property type="entry name" value="AP5B1_C"/>
</dbReference>
<dbReference type="PANTHER" id="PTHR34033:SF1">
    <property type="entry name" value="AP-5 COMPLEX SUBUNIT BETA-1"/>
    <property type="match status" value="1"/>
</dbReference>
<feature type="domain" description="AP5B1 middle" evidence="1">
    <location>
        <begin position="25"/>
        <end position="227"/>
    </location>
</feature>
<dbReference type="Pfam" id="PF21590">
    <property type="entry name" value="AP5B1_C"/>
    <property type="match status" value="1"/>
</dbReference>
<dbReference type="PANTHER" id="PTHR34033">
    <property type="entry name" value="AP-5 COMPLEX SUBUNIT BETA-1"/>
    <property type="match status" value="1"/>
</dbReference>
<organism evidence="3">
    <name type="scientific">Timema douglasi</name>
    <name type="common">Walking stick</name>
    <dbReference type="NCBI Taxonomy" id="61478"/>
    <lineage>
        <taxon>Eukaryota</taxon>
        <taxon>Metazoa</taxon>
        <taxon>Ecdysozoa</taxon>
        <taxon>Arthropoda</taxon>
        <taxon>Hexapoda</taxon>
        <taxon>Insecta</taxon>
        <taxon>Pterygota</taxon>
        <taxon>Neoptera</taxon>
        <taxon>Polyneoptera</taxon>
        <taxon>Phasmatodea</taxon>
        <taxon>Timematodea</taxon>
        <taxon>Timematoidea</taxon>
        <taxon>Timematidae</taxon>
        <taxon>Timema</taxon>
    </lineage>
</organism>